<dbReference type="InterPro" id="IPR020472">
    <property type="entry name" value="WD40_PAC1"/>
</dbReference>
<dbReference type="GO" id="GO:0034045">
    <property type="term" value="C:phagophore assembly site membrane"/>
    <property type="evidence" value="ECO:0007669"/>
    <property type="project" value="TreeGrafter"/>
</dbReference>
<proteinExistence type="predicted"/>
<dbReference type="SUPFAM" id="SSF50978">
    <property type="entry name" value="WD40 repeat-like"/>
    <property type="match status" value="1"/>
</dbReference>
<dbReference type="GO" id="GO:0000421">
    <property type="term" value="C:autophagosome membrane"/>
    <property type="evidence" value="ECO:0007669"/>
    <property type="project" value="TreeGrafter"/>
</dbReference>
<keyword evidence="1 3" id="KW-0853">WD repeat</keyword>
<dbReference type="PRINTS" id="PR00320">
    <property type="entry name" value="GPROTEINBRPT"/>
</dbReference>
<evidence type="ECO:0000256" key="2">
    <source>
        <dbReference type="ARBA" id="ARBA00022737"/>
    </source>
</evidence>
<sequence>RLSDTLAEKIALKGEIKNLESTIMELEATNQHTLTGHSGKVMAAKFLGDANRVVSGSHDRTLKIWDLHSRACTKTIFAGSSCNDLVTLHGTNIISGHFDRRVRFWDTRSDSSSNEILLQGRLTSLDLSPDRSCLLCCTRDDTLKILDLRMNQVSSTLSSEEFKVGCDWSRAVFSPDGSYALAGSHDGAILIWNISKCKVERVLKEHSHSVIACSWHPVGSYILSCEKQKKTILWSDI</sequence>
<dbReference type="InterPro" id="IPR036322">
    <property type="entry name" value="WD40_repeat_dom_sf"/>
</dbReference>
<feature type="repeat" description="WD" evidence="3">
    <location>
        <begin position="34"/>
        <end position="75"/>
    </location>
</feature>
<evidence type="ECO:0000313" key="6">
    <source>
        <dbReference type="Proteomes" id="UP001186944"/>
    </source>
</evidence>
<dbReference type="PROSITE" id="PS50294">
    <property type="entry name" value="WD_REPEATS_REGION"/>
    <property type="match status" value="1"/>
</dbReference>
<comment type="caution">
    <text evidence="5">The sequence shown here is derived from an EMBL/GenBank/DDBJ whole genome shotgun (WGS) entry which is preliminary data.</text>
</comment>
<dbReference type="Pfam" id="PF00400">
    <property type="entry name" value="WD40"/>
    <property type="match status" value="4"/>
</dbReference>
<dbReference type="PROSITE" id="PS50082">
    <property type="entry name" value="WD_REPEATS_2"/>
    <property type="match status" value="2"/>
</dbReference>
<dbReference type="Gene3D" id="2.130.10.10">
    <property type="entry name" value="YVTN repeat-like/Quinoprotein amine dehydrogenase"/>
    <property type="match status" value="2"/>
</dbReference>
<keyword evidence="2" id="KW-0677">Repeat</keyword>
<protein>
    <recommendedName>
        <fullName evidence="7">Autophagy-related protein 16-1</fullName>
    </recommendedName>
</protein>
<dbReference type="GO" id="GO:0034274">
    <property type="term" value="C:Atg12-Atg5-Atg16 complex"/>
    <property type="evidence" value="ECO:0007669"/>
    <property type="project" value="TreeGrafter"/>
</dbReference>
<accession>A0AA88Y5X3</accession>
<dbReference type="InterPro" id="IPR001680">
    <property type="entry name" value="WD40_rpt"/>
</dbReference>
<dbReference type="Proteomes" id="UP001186944">
    <property type="component" value="Unassembled WGS sequence"/>
</dbReference>
<dbReference type="PANTHER" id="PTHR19878">
    <property type="entry name" value="AUTOPHAGY PROTEIN 16-LIKE"/>
    <property type="match status" value="1"/>
</dbReference>
<dbReference type="AlphaFoldDB" id="A0AA88Y5X3"/>
<keyword evidence="6" id="KW-1185">Reference proteome</keyword>
<dbReference type="InterPro" id="IPR045160">
    <property type="entry name" value="ATG16"/>
</dbReference>
<dbReference type="SMART" id="SM00320">
    <property type="entry name" value="WD40"/>
    <property type="match status" value="5"/>
</dbReference>
<dbReference type="PROSITE" id="PS00678">
    <property type="entry name" value="WD_REPEATS_1"/>
    <property type="match status" value="2"/>
</dbReference>
<evidence type="ECO:0000256" key="3">
    <source>
        <dbReference type="PROSITE-ProRule" id="PRU00221"/>
    </source>
</evidence>
<feature type="non-terminal residue" evidence="5">
    <location>
        <position position="1"/>
    </location>
</feature>
<reference evidence="5" key="1">
    <citation type="submission" date="2019-08" db="EMBL/GenBank/DDBJ databases">
        <title>The improved chromosome-level genome for the pearl oyster Pinctada fucata martensii using PacBio sequencing and Hi-C.</title>
        <authorList>
            <person name="Zheng Z."/>
        </authorList>
    </citation>
    <scope>NUCLEOTIDE SEQUENCE</scope>
    <source>
        <strain evidence="5">ZZ-2019</strain>
        <tissue evidence="5">Adductor muscle</tissue>
    </source>
</reference>
<dbReference type="InterPro" id="IPR015943">
    <property type="entry name" value="WD40/YVTN_repeat-like_dom_sf"/>
</dbReference>
<evidence type="ECO:0000313" key="5">
    <source>
        <dbReference type="EMBL" id="KAK3096087.1"/>
    </source>
</evidence>
<evidence type="ECO:0000256" key="4">
    <source>
        <dbReference type="SAM" id="Coils"/>
    </source>
</evidence>
<feature type="coiled-coil region" evidence="4">
    <location>
        <begin position="2"/>
        <end position="29"/>
    </location>
</feature>
<keyword evidence="4" id="KW-0175">Coiled coil</keyword>
<dbReference type="InterPro" id="IPR019775">
    <property type="entry name" value="WD40_repeat_CS"/>
</dbReference>
<dbReference type="GO" id="GO:0000045">
    <property type="term" value="P:autophagosome assembly"/>
    <property type="evidence" value="ECO:0007669"/>
    <property type="project" value="InterPro"/>
</dbReference>
<dbReference type="EMBL" id="VSWD01000008">
    <property type="protein sequence ID" value="KAK3096087.1"/>
    <property type="molecule type" value="Genomic_DNA"/>
</dbReference>
<name>A0AA88Y5X3_PINIB</name>
<evidence type="ECO:0000256" key="1">
    <source>
        <dbReference type="ARBA" id="ARBA00022574"/>
    </source>
</evidence>
<gene>
    <name evidence="5" type="ORF">FSP39_023034</name>
</gene>
<organism evidence="5 6">
    <name type="scientific">Pinctada imbricata</name>
    <name type="common">Atlantic pearl-oyster</name>
    <name type="synonym">Pinctada martensii</name>
    <dbReference type="NCBI Taxonomy" id="66713"/>
    <lineage>
        <taxon>Eukaryota</taxon>
        <taxon>Metazoa</taxon>
        <taxon>Spiralia</taxon>
        <taxon>Lophotrochozoa</taxon>
        <taxon>Mollusca</taxon>
        <taxon>Bivalvia</taxon>
        <taxon>Autobranchia</taxon>
        <taxon>Pteriomorphia</taxon>
        <taxon>Pterioida</taxon>
        <taxon>Pterioidea</taxon>
        <taxon>Pteriidae</taxon>
        <taxon>Pinctada</taxon>
    </lineage>
</organism>
<dbReference type="PANTHER" id="PTHR19878:SF8">
    <property type="entry name" value="AUTOPHAGY-RELATED 16, ISOFORM F"/>
    <property type="match status" value="1"/>
</dbReference>
<dbReference type="GO" id="GO:0043495">
    <property type="term" value="F:protein-membrane adaptor activity"/>
    <property type="evidence" value="ECO:0007669"/>
    <property type="project" value="TreeGrafter"/>
</dbReference>
<evidence type="ECO:0008006" key="7">
    <source>
        <dbReference type="Google" id="ProtNLM"/>
    </source>
</evidence>
<feature type="repeat" description="WD" evidence="3">
    <location>
        <begin position="173"/>
        <end position="202"/>
    </location>
</feature>